<keyword evidence="3" id="KW-1185">Reference proteome</keyword>
<dbReference type="RefSeq" id="WP_308429050.1">
    <property type="nucleotide sequence ID" value="NZ_BMQA01000043.1"/>
</dbReference>
<evidence type="ECO:0000313" key="2">
    <source>
        <dbReference type="EMBL" id="GGJ52673.1"/>
    </source>
</evidence>
<reference evidence="2" key="2">
    <citation type="submission" date="2020-09" db="EMBL/GenBank/DDBJ databases">
        <authorList>
            <person name="Sun Q."/>
            <person name="Ohkuma M."/>
        </authorList>
    </citation>
    <scope>NUCLEOTIDE SEQUENCE</scope>
    <source>
        <strain evidence="2">JCM 3086</strain>
    </source>
</reference>
<accession>A0A917P1N4</accession>
<evidence type="ECO:0000313" key="3">
    <source>
        <dbReference type="Proteomes" id="UP000657574"/>
    </source>
</evidence>
<protein>
    <recommendedName>
        <fullName evidence="4">Type II toxin-antitoxin system RelE/ParE family toxin</fullName>
    </recommendedName>
</protein>
<evidence type="ECO:0008006" key="4">
    <source>
        <dbReference type="Google" id="ProtNLM"/>
    </source>
</evidence>
<name>A0A917P1N4_9ACTN</name>
<feature type="compositionally biased region" description="Basic and acidic residues" evidence="1">
    <location>
        <begin position="48"/>
        <end position="70"/>
    </location>
</feature>
<sequence length="70" mass="8170">MNELRPSLDGVATRITYWITDDRRIVRLTVFRKARPHEEAQINRAVQAKKECEAEHGPAHSEFTREEGDH</sequence>
<comment type="caution">
    <text evidence="2">The sequence shown here is derived from an EMBL/GenBank/DDBJ whole genome shotgun (WGS) entry which is preliminary data.</text>
</comment>
<proteinExistence type="predicted"/>
<gene>
    <name evidence="2" type="ORF">GCM10010121_074410</name>
</gene>
<reference evidence="2" key="1">
    <citation type="journal article" date="2014" name="Int. J. Syst. Evol. Microbiol.">
        <title>Complete genome sequence of Corynebacterium casei LMG S-19264T (=DSM 44701T), isolated from a smear-ripened cheese.</title>
        <authorList>
            <consortium name="US DOE Joint Genome Institute (JGI-PGF)"/>
            <person name="Walter F."/>
            <person name="Albersmeier A."/>
            <person name="Kalinowski J."/>
            <person name="Ruckert C."/>
        </authorList>
    </citation>
    <scope>NUCLEOTIDE SEQUENCE</scope>
    <source>
        <strain evidence="2">JCM 3086</strain>
    </source>
</reference>
<feature type="region of interest" description="Disordered" evidence="1">
    <location>
        <begin position="47"/>
        <end position="70"/>
    </location>
</feature>
<evidence type="ECO:0000256" key="1">
    <source>
        <dbReference type="SAM" id="MobiDB-lite"/>
    </source>
</evidence>
<dbReference type="AlphaFoldDB" id="A0A917P1N4"/>
<dbReference type="Proteomes" id="UP000657574">
    <property type="component" value="Unassembled WGS sequence"/>
</dbReference>
<dbReference type="EMBL" id="BMQA01000043">
    <property type="protein sequence ID" value="GGJ52673.1"/>
    <property type="molecule type" value="Genomic_DNA"/>
</dbReference>
<organism evidence="2 3">
    <name type="scientific">Streptomyces brasiliensis</name>
    <dbReference type="NCBI Taxonomy" id="1954"/>
    <lineage>
        <taxon>Bacteria</taxon>
        <taxon>Bacillati</taxon>
        <taxon>Actinomycetota</taxon>
        <taxon>Actinomycetes</taxon>
        <taxon>Kitasatosporales</taxon>
        <taxon>Streptomycetaceae</taxon>
        <taxon>Streptomyces</taxon>
    </lineage>
</organism>